<evidence type="ECO:0000256" key="3">
    <source>
        <dbReference type="SAM" id="MobiDB-lite"/>
    </source>
</evidence>
<evidence type="ECO:0000313" key="5">
    <source>
        <dbReference type="Proteomes" id="UP001460888"/>
    </source>
</evidence>
<name>A0ABV2AYM7_9GAMM</name>
<reference evidence="4 5" key="1">
    <citation type="submission" date="2013-03" db="EMBL/GenBank/DDBJ databases">
        <title>Salinisphaera dokdonensis CL-ES53 Genome Sequencing.</title>
        <authorList>
            <person name="Li C."/>
            <person name="Lai Q."/>
            <person name="Shao Z."/>
        </authorList>
    </citation>
    <scope>NUCLEOTIDE SEQUENCE [LARGE SCALE GENOMIC DNA]</scope>
    <source>
        <strain evidence="4 5">CL-ES53</strain>
    </source>
</reference>
<dbReference type="CDD" id="cd06558">
    <property type="entry name" value="crotonase-like"/>
    <property type="match status" value="1"/>
</dbReference>
<dbReference type="InterPro" id="IPR029045">
    <property type="entry name" value="ClpP/crotonase-like_dom_sf"/>
</dbReference>
<dbReference type="EMBL" id="APND01000001">
    <property type="protein sequence ID" value="MES1928392.1"/>
    <property type="molecule type" value="Genomic_DNA"/>
</dbReference>
<dbReference type="PANTHER" id="PTHR43149">
    <property type="entry name" value="ENOYL-COA HYDRATASE"/>
    <property type="match status" value="1"/>
</dbReference>
<dbReference type="InterPro" id="IPR018376">
    <property type="entry name" value="Enoyl-CoA_hyd/isom_CS"/>
</dbReference>
<keyword evidence="5" id="KW-1185">Reference proteome</keyword>
<dbReference type="Pfam" id="PF00378">
    <property type="entry name" value="ECH_1"/>
    <property type="match status" value="1"/>
</dbReference>
<dbReference type="NCBIfam" id="NF005699">
    <property type="entry name" value="PRK07509.1"/>
    <property type="match status" value="1"/>
</dbReference>
<dbReference type="Gene3D" id="3.90.226.10">
    <property type="entry name" value="2-enoyl-CoA Hydratase, Chain A, domain 1"/>
    <property type="match status" value="1"/>
</dbReference>
<dbReference type="PROSITE" id="PS00166">
    <property type="entry name" value="ENOYL_COA_HYDRATASE"/>
    <property type="match status" value="1"/>
</dbReference>
<organism evidence="4 5">
    <name type="scientific">Salinisphaera dokdonensis CL-ES53</name>
    <dbReference type="NCBI Taxonomy" id="1304272"/>
    <lineage>
        <taxon>Bacteria</taxon>
        <taxon>Pseudomonadati</taxon>
        <taxon>Pseudomonadota</taxon>
        <taxon>Gammaproteobacteria</taxon>
        <taxon>Salinisphaerales</taxon>
        <taxon>Salinisphaeraceae</taxon>
        <taxon>Salinisphaera</taxon>
    </lineage>
</organism>
<dbReference type="PANTHER" id="PTHR43149:SF1">
    <property type="entry name" value="DELTA(3,5)-DELTA(2,4)-DIENOYL-COA ISOMERASE, MITOCHONDRIAL"/>
    <property type="match status" value="1"/>
</dbReference>
<evidence type="ECO:0000256" key="2">
    <source>
        <dbReference type="RuleBase" id="RU003707"/>
    </source>
</evidence>
<dbReference type="InterPro" id="IPR001753">
    <property type="entry name" value="Enoyl-CoA_hydra/iso"/>
</dbReference>
<dbReference type="Proteomes" id="UP001460888">
    <property type="component" value="Unassembled WGS sequence"/>
</dbReference>
<comment type="caution">
    <text evidence="4">The sequence shown here is derived from an EMBL/GenBank/DDBJ whole genome shotgun (WGS) entry which is preliminary data.</text>
</comment>
<sequence length="278" mass="30393">MIRFTSELPMSRSETVVLERHDDRVHVCLNRPEKHNGMNFDMLDAVNDSAKALGKDKDLRSVVIRGNGPSFCAGLDFGSVLKSPLTAAPVMMTQLMLPYANRFQRWSLAWRDLGVPVVAAIHGNCFGAGMQLALGADVRVAAPDAKLSVMEAKWGLVPDMGGAVLLRELVRIDVAKQLVMSAKIISGREAHELGLVTHLADDPVARAEEVAAEMSAWSPDAVAAGKFLLQEAWDGSESDATASERRWQRRLIGRRNQRISIARNGGEPDKPFEKRSVG</sequence>
<protein>
    <submittedName>
        <fullName evidence="4">Enoyl-CoA hydratase/isomerase</fullName>
    </submittedName>
</protein>
<evidence type="ECO:0000313" key="4">
    <source>
        <dbReference type="EMBL" id="MES1928392.1"/>
    </source>
</evidence>
<accession>A0ABV2AYM7</accession>
<comment type="similarity">
    <text evidence="1 2">Belongs to the enoyl-CoA hydratase/isomerase family.</text>
</comment>
<gene>
    <name evidence="4" type="ORF">SADO_04015</name>
</gene>
<proteinExistence type="inferred from homology"/>
<feature type="region of interest" description="Disordered" evidence="3">
    <location>
        <begin position="258"/>
        <end position="278"/>
    </location>
</feature>
<dbReference type="InterPro" id="IPR045002">
    <property type="entry name" value="Ech1-like"/>
</dbReference>
<dbReference type="SUPFAM" id="SSF52096">
    <property type="entry name" value="ClpP/crotonase"/>
    <property type="match status" value="1"/>
</dbReference>
<evidence type="ECO:0000256" key="1">
    <source>
        <dbReference type="ARBA" id="ARBA00005254"/>
    </source>
</evidence>
<feature type="compositionally biased region" description="Basic and acidic residues" evidence="3">
    <location>
        <begin position="266"/>
        <end position="278"/>
    </location>
</feature>